<keyword evidence="2" id="KW-1185">Reference proteome</keyword>
<feature type="non-terminal residue" evidence="1">
    <location>
        <position position="1"/>
    </location>
</feature>
<reference evidence="1" key="1">
    <citation type="journal article" date="2020" name="Stud. Mycol.">
        <title>101 Dothideomycetes genomes: a test case for predicting lifestyles and emergence of pathogens.</title>
        <authorList>
            <person name="Haridas S."/>
            <person name="Albert R."/>
            <person name="Binder M."/>
            <person name="Bloem J."/>
            <person name="Labutti K."/>
            <person name="Salamov A."/>
            <person name="Andreopoulos B."/>
            <person name="Baker S."/>
            <person name="Barry K."/>
            <person name="Bills G."/>
            <person name="Bluhm B."/>
            <person name="Cannon C."/>
            <person name="Castanera R."/>
            <person name="Culley D."/>
            <person name="Daum C."/>
            <person name="Ezra D."/>
            <person name="Gonzalez J."/>
            <person name="Henrissat B."/>
            <person name="Kuo A."/>
            <person name="Liang C."/>
            <person name="Lipzen A."/>
            <person name="Lutzoni F."/>
            <person name="Magnuson J."/>
            <person name="Mondo S."/>
            <person name="Nolan M."/>
            <person name="Ohm R."/>
            <person name="Pangilinan J."/>
            <person name="Park H.-J."/>
            <person name="Ramirez L."/>
            <person name="Alfaro M."/>
            <person name="Sun H."/>
            <person name="Tritt A."/>
            <person name="Yoshinaga Y."/>
            <person name="Zwiers L.-H."/>
            <person name="Turgeon B."/>
            <person name="Goodwin S."/>
            <person name="Spatafora J."/>
            <person name="Crous P."/>
            <person name="Grigoriev I."/>
        </authorList>
    </citation>
    <scope>NUCLEOTIDE SEQUENCE</scope>
    <source>
        <strain evidence="1">CBS 107.79</strain>
    </source>
</reference>
<dbReference type="Proteomes" id="UP000800036">
    <property type="component" value="Unassembled WGS sequence"/>
</dbReference>
<proteinExistence type="predicted"/>
<name>A0A6A5URT4_9PLEO</name>
<evidence type="ECO:0000313" key="2">
    <source>
        <dbReference type="Proteomes" id="UP000800036"/>
    </source>
</evidence>
<sequence>CLGVKFSQVEFVVVLTNLFRQHRIAIVKQRALETDFEAVTRAWKVANECEFQMLLRMKDPDRVKLSLHKGK</sequence>
<dbReference type="AlphaFoldDB" id="A0A6A5URT4"/>
<protein>
    <submittedName>
        <fullName evidence="1">Uncharacterized protein</fullName>
    </submittedName>
</protein>
<dbReference type="OrthoDB" id="1470350at2759"/>
<dbReference type="EMBL" id="ML976730">
    <property type="protein sequence ID" value="KAF1967595.1"/>
    <property type="molecule type" value="Genomic_DNA"/>
</dbReference>
<organism evidence="1 2">
    <name type="scientific">Bimuria novae-zelandiae CBS 107.79</name>
    <dbReference type="NCBI Taxonomy" id="1447943"/>
    <lineage>
        <taxon>Eukaryota</taxon>
        <taxon>Fungi</taxon>
        <taxon>Dikarya</taxon>
        <taxon>Ascomycota</taxon>
        <taxon>Pezizomycotina</taxon>
        <taxon>Dothideomycetes</taxon>
        <taxon>Pleosporomycetidae</taxon>
        <taxon>Pleosporales</taxon>
        <taxon>Massarineae</taxon>
        <taxon>Didymosphaeriaceae</taxon>
        <taxon>Bimuria</taxon>
    </lineage>
</organism>
<evidence type="ECO:0000313" key="1">
    <source>
        <dbReference type="EMBL" id="KAF1967595.1"/>
    </source>
</evidence>
<accession>A0A6A5URT4</accession>
<gene>
    <name evidence="1" type="ORF">BU23DRAFT_482981</name>
</gene>